<organism evidence="4 5">
    <name type="scientific">Xylanibacter ruminicola</name>
    <name type="common">Prevotella ruminicola</name>
    <dbReference type="NCBI Taxonomy" id="839"/>
    <lineage>
        <taxon>Bacteria</taxon>
        <taxon>Pseudomonadati</taxon>
        <taxon>Bacteroidota</taxon>
        <taxon>Bacteroidia</taxon>
        <taxon>Bacteroidales</taxon>
        <taxon>Prevotellaceae</taxon>
        <taxon>Xylanibacter</taxon>
    </lineage>
</organism>
<dbReference type="PANTHER" id="PTHR43736">
    <property type="entry name" value="ADP-RIBOSE PYROPHOSPHATASE"/>
    <property type="match status" value="1"/>
</dbReference>
<dbReference type="GO" id="GO:0016787">
    <property type="term" value="F:hydrolase activity"/>
    <property type="evidence" value="ECO:0007669"/>
    <property type="project" value="UniProtKB-KW"/>
</dbReference>
<sequence>MEKHPLAQFHFCPRCGSQQFVIHNALSRHCNNCGFTYYQNPRAATAAFIQNAKGELLVARRAKEPAKGALDLPGGFVDNDETAEEGMAREIKEETGLCISPEHVEYMFSVPNIYNYSGMDIHTLDLFFFCRVGDEAVVKAADDAAELAWMPLRVLNPELFGLRSIREAVSRFLVQNC</sequence>
<evidence type="ECO:0000256" key="1">
    <source>
        <dbReference type="ARBA" id="ARBA00022801"/>
    </source>
</evidence>
<dbReference type="PROSITE" id="PS00893">
    <property type="entry name" value="NUDIX_BOX"/>
    <property type="match status" value="1"/>
</dbReference>
<accession>A0A1H5TA27</accession>
<dbReference type="PANTHER" id="PTHR43736:SF1">
    <property type="entry name" value="DIHYDRONEOPTERIN TRIPHOSPHATE DIPHOSPHATASE"/>
    <property type="match status" value="1"/>
</dbReference>
<dbReference type="RefSeq" id="WP_103915288.1">
    <property type="nucleotide sequence ID" value="NZ_FNUV01000002.1"/>
</dbReference>
<dbReference type="InterPro" id="IPR015797">
    <property type="entry name" value="NUDIX_hydrolase-like_dom_sf"/>
</dbReference>
<dbReference type="EMBL" id="FNUV01000002">
    <property type="protein sequence ID" value="SEF59673.1"/>
    <property type="molecule type" value="Genomic_DNA"/>
</dbReference>
<dbReference type="Pfam" id="PF00293">
    <property type="entry name" value="NUDIX"/>
    <property type="match status" value="1"/>
</dbReference>
<dbReference type="PROSITE" id="PS51462">
    <property type="entry name" value="NUDIX"/>
    <property type="match status" value="1"/>
</dbReference>
<dbReference type="PRINTS" id="PR00502">
    <property type="entry name" value="NUDIXFAMILY"/>
</dbReference>
<reference evidence="4 5" key="1">
    <citation type="submission" date="2016-10" db="EMBL/GenBank/DDBJ databases">
        <authorList>
            <person name="de Groot N.N."/>
        </authorList>
    </citation>
    <scope>NUCLEOTIDE SEQUENCE [LARGE SCALE GENOMIC DNA]</scope>
    <source>
        <strain evidence="4 5">AR32</strain>
    </source>
</reference>
<dbReference type="Proteomes" id="UP000236735">
    <property type="component" value="Unassembled WGS sequence"/>
</dbReference>
<keyword evidence="1 2" id="KW-0378">Hydrolase</keyword>
<proteinExistence type="inferred from homology"/>
<feature type="domain" description="Nudix hydrolase" evidence="3">
    <location>
        <begin position="40"/>
        <end position="175"/>
    </location>
</feature>
<dbReference type="Gene3D" id="3.90.79.10">
    <property type="entry name" value="Nucleoside Triphosphate Pyrophosphohydrolase"/>
    <property type="match status" value="1"/>
</dbReference>
<dbReference type="InterPro" id="IPR000086">
    <property type="entry name" value="NUDIX_hydrolase_dom"/>
</dbReference>
<dbReference type="AlphaFoldDB" id="A0A1H5TA27"/>
<name>A0A1H5TA27_XYLRU</name>
<dbReference type="SUPFAM" id="SSF55811">
    <property type="entry name" value="Nudix"/>
    <property type="match status" value="1"/>
</dbReference>
<evidence type="ECO:0000259" key="3">
    <source>
        <dbReference type="PROSITE" id="PS51462"/>
    </source>
</evidence>
<comment type="similarity">
    <text evidence="2">Belongs to the Nudix hydrolase family.</text>
</comment>
<evidence type="ECO:0000313" key="5">
    <source>
        <dbReference type="Proteomes" id="UP000236735"/>
    </source>
</evidence>
<evidence type="ECO:0000256" key="2">
    <source>
        <dbReference type="RuleBase" id="RU003476"/>
    </source>
</evidence>
<protein>
    <submittedName>
        <fullName evidence="4">ADP-ribose pyrophosphatase YjhB, NUDIX family</fullName>
    </submittedName>
</protein>
<gene>
    <name evidence="4" type="ORF">SAMN05216354_0951</name>
</gene>
<evidence type="ECO:0000313" key="4">
    <source>
        <dbReference type="EMBL" id="SEF59673.1"/>
    </source>
</evidence>
<dbReference type="InterPro" id="IPR020476">
    <property type="entry name" value="Nudix_hydrolase"/>
</dbReference>
<dbReference type="InterPro" id="IPR020084">
    <property type="entry name" value="NUDIX_hydrolase_CS"/>
</dbReference>
<dbReference type="CDD" id="cd04681">
    <property type="entry name" value="NUDIX_Hydrolase"/>
    <property type="match status" value="1"/>
</dbReference>